<dbReference type="PANTHER" id="PTHR48108">
    <property type="entry name" value="CBS DOMAIN-CONTAINING PROTEIN CBSX2, CHLOROPLASTIC"/>
    <property type="match status" value="1"/>
</dbReference>
<evidence type="ECO:0000313" key="5">
    <source>
        <dbReference type="Proteomes" id="UP001501842"/>
    </source>
</evidence>
<dbReference type="PANTHER" id="PTHR48108:SF34">
    <property type="entry name" value="CBS DOMAIN-CONTAINING PROTEIN YHCV"/>
    <property type="match status" value="1"/>
</dbReference>
<comment type="caution">
    <text evidence="4">The sequence shown here is derived from an EMBL/GenBank/DDBJ whole genome shotgun (WGS) entry which is preliminary data.</text>
</comment>
<keyword evidence="2" id="KW-0129">CBS domain</keyword>
<dbReference type="Gene3D" id="3.10.580.10">
    <property type="entry name" value="CBS-domain"/>
    <property type="match status" value="1"/>
</dbReference>
<dbReference type="EMBL" id="BAAATZ010000009">
    <property type="protein sequence ID" value="GAA2726596.1"/>
    <property type="molecule type" value="Genomic_DNA"/>
</dbReference>
<dbReference type="PROSITE" id="PS51371">
    <property type="entry name" value="CBS"/>
    <property type="match status" value="2"/>
</dbReference>
<protein>
    <submittedName>
        <fullName evidence="4">Hypoxic response protein Hrp1</fullName>
    </submittedName>
</protein>
<dbReference type="SMART" id="SM00116">
    <property type="entry name" value="CBS"/>
    <property type="match status" value="2"/>
</dbReference>
<dbReference type="Pfam" id="PF00571">
    <property type="entry name" value="CBS"/>
    <property type="match status" value="2"/>
</dbReference>
<reference evidence="5" key="1">
    <citation type="journal article" date="2019" name="Int. J. Syst. Evol. Microbiol.">
        <title>The Global Catalogue of Microorganisms (GCM) 10K type strain sequencing project: providing services to taxonomists for standard genome sequencing and annotation.</title>
        <authorList>
            <consortium name="The Broad Institute Genomics Platform"/>
            <consortium name="The Broad Institute Genome Sequencing Center for Infectious Disease"/>
            <person name="Wu L."/>
            <person name="Ma J."/>
        </authorList>
    </citation>
    <scope>NUCLEOTIDE SEQUENCE [LARGE SCALE GENOMIC DNA]</scope>
    <source>
        <strain evidence="5">JCM 8201</strain>
    </source>
</reference>
<dbReference type="SUPFAM" id="SSF54631">
    <property type="entry name" value="CBS-domain pair"/>
    <property type="match status" value="1"/>
</dbReference>
<feature type="domain" description="CBS" evidence="3">
    <location>
        <begin position="9"/>
        <end position="68"/>
    </location>
</feature>
<gene>
    <name evidence="4" type="primary">hrp1</name>
    <name evidence="4" type="ORF">GCM10010439_29710</name>
</gene>
<dbReference type="CDD" id="cd04622">
    <property type="entry name" value="CBS_pair_HRP1_like"/>
    <property type="match status" value="1"/>
</dbReference>
<accession>A0ABP6GN00</accession>
<organism evidence="4 5">
    <name type="scientific">Actinocorallia aurantiaca</name>
    <dbReference type="NCBI Taxonomy" id="46204"/>
    <lineage>
        <taxon>Bacteria</taxon>
        <taxon>Bacillati</taxon>
        <taxon>Actinomycetota</taxon>
        <taxon>Actinomycetes</taxon>
        <taxon>Streptosporangiales</taxon>
        <taxon>Thermomonosporaceae</taxon>
        <taxon>Actinocorallia</taxon>
    </lineage>
</organism>
<evidence type="ECO:0000256" key="2">
    <source>
        <dbReference type="PROSITE-ProRule" id="PRU00703"/>
    </source>
</evidence>
<evidence type="ECO:0000256" key="1">
    <source>
        <dbReference type="ARBA" id="ARBA00022737"/>
    </source>
</evidence>
<evidence type="ECO:0000313" key="4">
    <source>
        <dbReference type="EMBL" id="GAA2726596.1"/>
    </source>
</evidence>
<dbReference type="Proteomes" id="UP001501842">
    <property type="component" value="Unassembled WGS sequence"/>
</dbReference>
<dbReference type="InterPro" id="IPR000644">
    <property type="entry name" value="CBS_dom"/>
</dbReference>
<name>A0ABP6GN00_9ACTN</name>
<proteinExistence type="predicted"/>
<dbReference type="InterPro" id="IPR051462">
    <property type="entry name" value="CBS_domain-containing"/>
</dbReference>
<keyword evidence="5" id="KW-1185">Reference proteome</keyword>
<feature type="domain" description="CBS" evidence="3">
    <location>
        <begin position="75"/>
        <end position="131"/>
    </location>
</feature>
<sequence>MQDHVRELMSKEACCTIQAHETLDRAAQLMREEGVGALPIVGSDGRFEGIITDRDIIVKCIAAGHDPSRVTAGDLASGLYSVSPETTVQEALDLMEDHQVKRLPVIKDNRMVGMISEADLAQNLPDDQLAEFVHRIYARASGKRGAGGGPG</sequence>
<evidence type="ECO:0000259" key="3">
    <source>
        <dbReference type="PROSITE" id="PS51371"/>
    </source>
</evidence>
<keyword evidence="1" id="KW-0677">Repeat</keyword>
<dbReference type="InterPro" id="IPR046342">
    <property type="entry name" value="CBS_dom_sf"/>
</dbReference>